<organism evidence="2 3">
    <name type="scientific">Candidatus Methanobinarius endosymbioticus</name>
    <dbReference type="NCBI Taxonomy" id="2006182"/>
    <lineage>
        <taxon>Archaea</taxon>
        <taxon>Methanobacteriati</taxon>
        <taxon>Methanobacteriota</taxon>
        <taxon>Methanomada group</taxon>
        <taxon>Methanobacteria</taxon>
        <taxon>Methanobacteriales</taxon>
        <taxon>Methanobacteriaceae</taxon>
        <taxon>Candidatus Methanobinarius</taxon>
    </lineage>
</organism>
<dbReference type="Proteomes" id="UP000253099">
    <property type="component" value="Unassembled WGS sequence"/>
</dbReference>
<keyword evidence="3" id="KW-1185">Reference proteome</keyword>
<protein>
    <submittedName>
        <fullName evidence="2">Uncharacterized protein</fullName>
    </submittedName>
</protein>
<feature type="transmembrane region" description="Helical" evidence="1">
    <location>
        <begin position="54"/>
        <end position="70"/>
    </location>
</feature>
<keyword evidence="1" id="KW-0812">Transmembrane</keyword>
<comment type="caution">
    <text evidence="2">The sequence shown here is derived from an EMBL/GenBank/DDBJ whole genome shotgun (WGS) entry which is preliminary data.</text>
</comment>
<evidence type="ECO:0000313" key="3">
    <source>
        <dbReference type="Proteomes" id="UP000253099"/>
    </source>
</evidence>
<dbReference type="EMBL" id="NIZT01000031">
    <property type="protein sequence ID" value="RBQ22960.1"/>
    <property type="molecule type" value="Genomic_DNA"/>
</dbReference>
<feature type="transmembrane region" description="Helical" evidence="1">
    <location>
        <begin position="31"/>
        <end position="48"/>
    </location>
</feature>
<keyword evidence="1" id="KW-0472">Membrane</keyword>
<proteinExistence type="predicted"/>
<reference evidence="2 3" key="1">
    <citation type="submission" date="2018-06" db="EMBL/GenBank/DDBJ databases">
        <title>Genomic insight into two independent archaeal endosymbiosis events.</title>
        <authorList>
            <person name="Lind A.E."/>
            <person name="Lewis W.H."/>
            <person name="Spang A."/>
            <person name="Guy L."/>
            <person name="Embley M.T."/>
            <person name="Ettema T.J.G."/>
        </authorList>
    </citation>
    <scope>NUCLEOTIDE SEQUENCE [LARGE SCALE GENOMIC DNA]</scope>
    <source>
        <strain evidence="2">NOE</strain>
    </source>
</reference>
<feature type="transmembrane region" description="Helical" evidence="1">
    <location>
        <begin position="99"/>
        <end position="117"/>
    </location>
</feature>
<evidence type="ECO:0000313" key="2">
    <source>
        <dbReference type="EMBL" id="RBQ22960.1"/>
    </source>
</evidence>
<keyword evidence="1" id="KW-1133">Transmembrane helix</keyword>
<evidence type="ECO:0000256" key="1">
    <source>
        <dbReference type="SAM" id="Phobius"/>
    </source>
</evidence>
<feature type="transmembrane region" description="Helical" evidence="1">
    <location>
        <begin position="138"/>
        <end position="156"/>
    </location>
</feature>
<accession>A0A366MB76</accession>
<name>A0A366MB76_9EURY</name>
<sequence length="198" mass="22516">MNSIVVAFLYSISGFLMKFSDDEYDEKSNKLISVILGIFCGIAIVYLASNNIDAAYIFLGILIGNTLSFKIDGIHHIATLLVFLLLFVFWGIFSSTGNILSSLSMVTLIICIVSAFIDEIGNDNLNIYKKSNFLKFFFDYRFTMKIAILGLGLLGLYQGFTGFTLPYLDFLNFESFIFFILFEISYELANYVFNKYFL</sequence>
<feature type="transmembrane region" description="Helical" evidence="1">
    <location>
        <begin position="176"/>
        <end position="193"/>
    </location>
</feature>
<dbReference type="AlphaFoldDB" id="A0A366MB76"/>
<gene>
    <name evidence="2" type="ORF">ALNOE001_13530</name>
</gene>
<feature type="transmembrane region" description="Helical" evidence="1">
    <location>
        <begin position="77"/>
        <end position="93"/>
    </location>
</feature>